<gene>
    <name evidence="2" type="ORF">D8771_02430</name>
</gene>
<organism evidence="2 3">
    <name type="scientific">Streptomyces albus</name>
    <dbReference type="NCBI Taxonomy" id="1888"/>
    <lineage>
        <taxon>Bacteria</taxon>
        <taxon>Bacillati</taxon>
        <taxon>Actinomycetota</taxon>
        <taxon>Actinomycetes</taxon>
        <taxon>Kitasatosporales</taxon>
        <taxon>Streptomycetaceae</taxon>
        <taxon>Streptomyces</taxon>
    </lineage>
</organism>
<feature type="compositionally biased region" description="Low complexity" evidence="1">
    <location>
        <begin position="251"/>
        <end position="260"/>
    </location>
</feature>
<name>A0A8H1QUA7_9ACTN</name>
<sequence>MALRKSTMKKQVAEAIAQQAPGDRPLVSVGAVAGPTPWLSVGFLGLIGQFLIKYYFITVTEQALLLHRMSRFSQRPKEIVHAIPRDQARTVFGEIQLNPLWSFYHMALPGEAKPVRINVHRMWRNELEELLAVVNNGPAPQGQAPGGLPPQGYPSQPAPGQPQPQQPGPQHQPYAQPQQGQPYPQPQQQGQPYAQPQQGQPQQGQPYAQPQAPQPHQPYAQPQAPQAPQAPNPYQQPQAPQAPQGPPQPNPYQQQPQAPQQPGPYGGQGGQQGGAPVDPRTNPYG</sequence>
<dbReference type="RefSeq" id="WP_016468226.1">
    <property type="nucleotide sequence ID" value="NZ_BBQG01000029.1"/>
</dbReference>
<feature type="compositionally biased region" description="Low complexity" evidence="1">
    <location>
        <begin position="217"/>
        <end position="242"/>
    </location>
</feature>
<feature type="compositionally biased region" description="Gly residues" evidence="1">
    <location>
        <begin position="264"/>
        <end position="273"/>
    </location>
</feature>
<feature type="compositionally biased region" description="Pro residues" evidence="1">
    <location>
        <begin position="147"/>
        <end position="167"/>
    </location>
</feature>
<comment type="caution">
    <text evidence="2">The sequence shown here is derived from an EMBL/GenBank/DDBJ whole genome shotgun (WGS) entry which is preliminary data.</text>
</comment>
<feature type="region of interest" description="Disordered" evidence="1">
    <location>
        <begin position="136"/>
        <end position="285"/>
    </location>
</feature>
<dbReference type="Proteomes" id="UP000298111">
    <property type="component" value="Unassembled WGS sequence"/>
</dbReference>
<evidence type="ECO:0000313" key="3">
    <source>
        <dbReference type="Proteomes" id="UP000298111"/>
    </source>
</evidence>
<proteinExistence type="predicted"/>
<accession>A0A8H1QUA7</accession>
<feature type="compositionally biased region" description="Low complexity" evidence="1">
    <location>
        <begin position="168"/>
        <end position="211"/>
    </location>
</feature>
<dbReference type="EMBL" id="RCIY01000002">
    <property type="protein sequence ID" value="TGG89755.1"/>
    <property type="molecule type" value="Genomic_DNA"/>
</dbReference>
<evidence type="ECO:0000256" key="1">
    <source>
        <dbReference type="SAM" id="MobiDB-lite"/>
    </source>
</evidence>
<protein>
    <submittedName>
        <fullName evidence="2">Uncharacterized protein</fullName>
    </submittedName>
</protein>
<dbReference type="GeneID" id="75184436"/>
<dbReference type="AlphaFoldDB" id="A0A8H1QUA7"/>
<reference evidence="2 3" key="1">
    <citation type="submission" date="2018-10" db="EMBL/GenBank/DDBJ databases">
        <title>Isolation of pseudouridimycin from Streptomyces albus DSM 40763.</title>
        <authorList>
            <person name="Rosenqvist P."/>
            <person name="Metsae-Ketelae M."/>
            <person name="Virta P."/>
        </authorList>
    </citation>
    <scope>NUCLEOTIDE SEQUENCE [LARGE SCALE GENOMIC DNA]</scope>
    <source>
        <strain evidence="2 3">DSM 40763</strain>
    </source>
</reference>
<evidence type="ECO:0000313" key="2">
    <source>
        <dbReference type="EMBL" id="TGG89755.1"/>
    </source>
</evidence>